<reference evidence="2" key="1">
    <citation type="journal article" date="2020" name="Fungal Divers.">
        <title>Resolving the Mortierellaceae phylogeny through synthesis of multi-gene phylogenetics and phylogenomics.</title>
        <authorList>
            <person name="Vandepol N."/>
            <person name="Liber J."/>
            <person name="Desiro A."/>
            <person name="Na H."/>
            <person name="Kennedy M."/>
            <person name="Barry K."/>
            <person name="Grigoriev I.V."/>
            <person name="Miller A.N."/>
            <person name="O'Donnell K."/>
            <person name="Stajich J.E."/>
            <person name="Bonito G."/>
        </authorList>
    </citation>
    <scope>NUCLEOTIDE SEQUENCE</scope>
    <source>
        <strain evidence="2">CK1249</strain>
    </source>
</reference>
<feature type="compositionally biased region" description="Polar residues" evidence="1">
    <location>
        <begin position="148"/>
        <end position="181"/>
    </location>
</feature>
<evidence type="ECO:0000256" key="1">
    <source>
        <dbReference type="SAM" id="MobiDB-lite"/>
    </source>
</evidence>
<evidence type="ECO:0000313" key="3">
    <source>
        <dbReference type="Proteomes" id="UP000738359"/>
    </source>
</evidence>
<dbReference type="Proteomes" id="UP000738359">
    <property type="component" value="Unassembled WGS sequence"/>
</dbReference>
<feature type="region of interest" description="Disordered" evidence="1">
    <location>
        <begin position="1"/>
        <end position="35"/>
    </location>
</feature>
<sequence length="181" mass="19898">MSSHNHAVWRRRLPNDPGNTGPGCNAEDELPGTMPLTEVDSNNSDCFHSLSEECPAEEQNEGLNELTWYVDHHGHGHLVHIVDCPREQNPEYLFLTQVDCMELYMSIVFASHIITAAGNMSTEATMISEPNVAVCSGDQVASQDHKINQSNGLSPSTQVRFDNARENNANGVDLDTSSMSD</sequence>
<feature type="non-terminal residue" evidence="2">
    <location>
        <position position="181"/>
    </location>
</feature>
<accession>A0A9P6LTQ5</accession>
<proteinExistence type="predicted"/>
<protein>
    <submittedName>
        <fullName evidence="2">Uncharacterized protein</fullName>
    </submittedName>
</protein>
<name>A0A9P6LTQ5_MORAP</name>
<comment type="caution">
    <text evidence="2">The sequence shown here is derived from an EMBL/GenBank/DDBJ whole genome shotgun (WGS) entry which is preliminary data.</text>
</comment>
<gene>
    <name evidence="2" type="ORF">BGZ70_005662</name>
</gene>
<dbReference type="EMBL" id="JAAAHY010003017">
    <property type="protein sequence ID" value="KAF9943649.1"/>
    <property type="molecule type" value="Genomic_DNA"/>
</dbReference>
<organism evidence="2 3">
    <name type="scientific">Mortierella alpina</name>
    <name type="common">Oleaginous fungus</name>
    <name type="synonym">Mortierella renispora</name>
    <dbReference type="NCBI Taxonomy" id="64518"/>
    <lineage>
        <taxon>Eukaryota</taxon>
        <taxon>Fungi</taxon>
        <taxon>Fungi incertae sedis</taxon>
        <taxon>Mucoromycota</taxon>
        <taxon>Mortierellomycotina</taxon>
        <taxon>Mortierellomycetes</taxon>
        <taxon>Mortierellales</taxon>
        <taxon>Mortierellaceae</taxon>
        <taxon>Mortierella</taxon>
    </lineage>
</organism>
<feature type="region of interest" description="Disordered" evidence="1">
    <location>
        <begin position="146"/>
        <end position="181"/>
    </location>
</feature>
<dbReference type="AlphaFoldDB" id="A0A9P6LTQ5"/>
<keyword evidence="3" id="KW-1185">Reference proteome</keyword>
<evidence type="ECO:0000313" key="2">
    <source>
        <dbReference type="EMBL" id="KAF9943649.1"/>
    </source>
</evidence>